<keyword evidence="4 7" id="KW-0862">Zinc</keyword>
<accession>A0A2M8L5U6</accession>
<evidence type="ECO:0000259" key="8">
    <source>
        <dbReference type="PROSITE" id="PS50880"/>
    </source>
</evidence>
<dbReference type="Gene3D" id="3.30.60.80">
    <property type="match status" value="1"/>
</dbReference>
<evidence type="ECO:0000256" key="4">
    <source>
        <dbReference type="ARBA" id="ARBA00022833"/>
    </source>
</evidence>
<proteinExistence type="inferred from homology"/>
<dbReference type="Pfam" id="PF13662">
    <property type="entry name" value="Toprim_4"/>
    <property type="match status" value="1"/>
</dbReference>
<keyword evidence="5 7" id="KW-0233">DNA recombination</keyword>
<reference evidence="10" key="1">
    <citation type="submission" date="2017-09" db="EMBL/GenBank/DDBJ databases">
        <title>Depth-based differentiation of microbial function through sediment-hosted aquifers and enrichment of novel symbionts in the deep terrestrial subsurface.</title>
        <authorList>
            <person name="Probst A.J."/>
            <person name="Ladd B."/>
            <person name="Jarett J.K."/>
            <person name="Geller-Mcgrath D.E."/>
            <person name="Sieber C.M.K."/>
            <person name="Emerson J.B."/>
            <person name="Anantharaman K."/>
            <person name="Thomas B.C."/>
            <person name="Malmstrom R."/>
            <person name="Stieglmeier M."/>
            <person name="Klingl A."/>
            <person name="Woyke T."/>
            <person name="Ryan C.M."/>
            <person name="Banfield J.F."/>
        </authorList>
    </citation>
    <scope>NUCLEOTIDE SEQUENCE [LARGE SCALE GENOMIC DNA]</scope>
</reference>
<keyword evidence="2 7" id="KW-0227">DNA damage</keyword>
<dbReference type="CDD" id="cd01025">
    <property type="entry name" value="TOPRIM_recR"/>
    <property type="match status" value="1"/>
</dbReference>
<dbReference type="SUPFAM" id="SSF111304">
    <property type="entry name" value="Recombination protein RecR"/>
    <property type="match status" value="1"/>
</dbReference>
<dbReference type="GO" id="GO:0008270">
    <property type="term" value="F:zinc ion binding"/>
    <property type="evidence" value="ECO:0007669"/>
    <property type="project" value="UniProtKB-KW"/>
</dbReference>
<comment type="similarity">
    <text evidence="7">Belongs to the RecR family.</text>
</comment>
<feature type="zinc finger region" description="C4-type" evidence="7">
    <location>
        <begin position="57"/>
        <end position="72"/>
    </location>
</feature>
<name>A0A2M8L5U6_9BACT</name>
<comment type="caution">
    <text evidence="9">The sequence shown here is derived from an EMBL/GenBank/DDBJ whole genome shotgun (WGS) entry which is preliminary data.</text>
</comment>
<dbReference type="PROSITE" id="PS01300">
    <property type="entry name" value="RECR"/>
    <property type="match status" value="1"/>
</dbReference>
<dbReference type="InterPro" id="IPR034137">
    <property type="entry name" value="TOPRIM_RecR"/>
</dbReference>
<feature type="domain" description="Toprim" evidence="8">
    <location>
        <begin position="80"/>
        <end position="181"/>
    </location>
</feature>
<dbReference type="InterPro" id="IPR000093">
    <property type="entry name" value="DNA_Rcmb_RecR"/>
</dbReference>
<dbReference type="PANTHER" id="PTHR30446">
    <property type="entry name" value="RECOMBINATION PROTEIN RECR"/>
    <property type="match status" value="1"/>
</dbReference>
<keyword evidence="6 7" id="KW-0234">DNA repair</keyword>
<protein>
    <recommendedName>
        <fullName evidence="7">Recombination protein RecR</fullName>
    </recommendedName>
</protein>
<sequence>MNLPRPIRKLIESFEKLPGIGPKTAQRLSFYLLHVPQNQLDEFAESLSGLKKNTVLCSVCFNVAETDPCSICNDDRRDKTTICVVEQPLDVLALEKAGNYKGFYHVLHGAISPLNNIGPDEIKIGELLTRLRHDGKVKEIILATNSNMEGEATAMYIANKIREIQNSKFKILISRLGQGLPIGGDLEYADEVTLSKALEGRKKF</sequence>
<dbReference type="SMART" id="SM00493">
    <property type="entry name" value="TOPRIM"/>
    <property type="match status" value="1"/>
</dbReference>
<organism evidence="9 10">
    <name type="scientific">Candidatus Shapirobacteria bacterium CG10_big_fil_rev_8_21_14_0_10_38_14</name>
    <dbReference type="NCBI Taxonomy" id="1974483"/>
    <lineage>
        <taxon>Bacteria</taxon>
        <taxon>Candidatus Shapironibacteriota</taxon>
    </lineage>
</organism>
<gene>
    <name evidence="7" type="primary">recR</name>
    <name evidence="9" type="ORF">COU96_01045</name>
</gene>
<dbReference type="Pfam" id="PF21175">
    <property type="entry name" value="RecR_C"/>
    <property type="match status" value="1"/>
</dbReference>
<dbReference type="Gene3D" id="6.10.250.240">
    <property type="match status" value="1"/>
</dbReference>
<comment type="function">
    <text evidence="7">May play a role in DNA repair. It seems to be involved in an RecBC-independent recombinational process of DNA repair. It may act with RecF and RecO.</text>
</comment>
<keyword evidence="1 7" id="KW-0479">Metal-binding</keyword>
<evidence type="ECO:0000313" key="10">
    <source>
        <dbReference type="Proteomes" id="UP000229500"/>
    </source>
</evidence>
<evidence type="ECO:0000256" key="3">
    <source>
        <dbReference type="ARBA" id="ARBA00022771"/>
    </source>
</evidence>
<dbReference type="InterPro" id="IPR015967">
    <property type="entry name" value="Rcmb_RecR_Znf"/>
</dbReference>
<dbReference type="InterPro" id="IPR006171">
    <property type="entry name" value="TOPRIM_dom"/>
</dbReference>
<dbReference type="NCBIfam" id="TIGR00615">
    <property type="entry name" value="recR"/>
    <property type="match status" value="1"/>
</dbReference>
<evidence type="ECO:0000256" key="5">
    <source>
        <dbReference type="ARBA" id="ARBA00023172"/>
    </source>
</evidence>
<dbReference type="HAMAP" id="MF_00017">
    <property type="entry name" value="RecR"/>
    <property type="match status" value="1"/>
</dbReference>
<dbReference type="AlphaFoldDB" id="A0A2M8L5U6"/>
<dbReference type="GO" id="GO:0006281">
    <property type="term" value="P:DNA repair"/>
    <property type="evidence" value="ECO:0007669"/>
    <property type="project" value="UniProtKB-UniRule"/>
</dbReference>
<dbReference type="InterPro" id="IPR023627">
    <property type="entry name" value="Rcmb_RecR"/>
</dbReference>
<evidence type="ECO:0000313" key="9">
    <source>
        <dbReference type="EMBL" id="PJE69203.1"/>
    </source>
</evidence>
<dbReference type="EMBL" id="PFEL01000046">
    <property type="protein sequence ID" value="PJE69203.1"/>
    <property type="molecule type" value="Genomic_DNA"/>
</dbReference>
<evidence type="ECO:0000256" key="6">
    <source>
        <dbReference type="ARBA" id="ARBA00023204"/>
    </source>
</evidence>
<dbReference type="Pfam" id="PF02132">
    <property type="entry name" value="RecR_ZnF"/>
    <property type="match status" value="1"/>
</dbReference>
<evidence type="ECO:0000256" key="7">
    <source>
        <dbReference type="HAMAP-Rule" id="MF_00017"/>
    </source>
</evidence>
<dbReference type="Proteomes" id="UP000229500">
    <property type="component" value="Unassembled WGS sequence"/>
</dbReference>
<dbReference type="Gene3D" id="1.10.8.420">
    <property type="entry name" value="RecR Domain 1"/>
    <property type="match status" value="1"/>
</dbReference>
<dbReference type="Gene3D" id="3.40.1360.10">
    <property type="match status" value="1"/>
</dbReference>
<dbReference type="PANTHER" id="PTHR30446:SF0">
    <property type="entry name" value="RECOMBINATION PROTEIN RECR"/>
    <property type="match status" value="1"/>
</dbReference>
<evidence type="ECO:0000256" key="2">
    <source>
        <dbReference type="ARBA" id="ARBA00022763"/>
    </source>
</evidence>
<keyword evidence="3 7" id="KW-0863">Zinc-finger</keyword>
<evidence type="ECO:0000256" key="1">
    <source>
        <dbReference type="ARBA" id="ARBA00022723"/>
    </source>
</evidence>
<dbReference type="PROSITE" id="PS50880">
    <property type="entry name" value="TOPRIM"/>
    <property type="match status" value="1"/>
</dbReference>
<dbReference type="GO" id="GO:0003677">
    <property type="term" value="F:DNA binding"/>
    <property type="evidence" value="ECO:0007669"/>
    <property type="project" value="UniProtKB-UniRule"/>
</dbReference>
<dbReference type="GO" id="GO:0006310">
    <property type="term" value="P:DNA recombination"/>
    <property type="evidence" value="ECO:0007669"/>
    <property type="project" value="UniProtKB-UniRule"/>
</dbReference>
<dbReference type="Pfam" id="PF21176">
    <property type="entry name" value="RecR_HhH"/>
    <property type="match status" value="1"/>
</dbReference>